<proteinExistence type="predicted"/>
<comment type="caution">
    <text evidence="3">The sequence shown here is derived from an EMBL/GenBank/DDBJ whole genome shotgun (WGS) entry which is preliminary data.</text>
</comment>
<gene>
    <name evidence="3" type="ORF">JOF39_000927</name>
</gene>
<dbReference type="PIRSF" id="PIRSF028408">
    <property type="entry name" value="UCP028408"/>
    <property type="match status" value="1"/>
</dbReference>
<dbReference type="EMBL" id="JAGIOJ010000001">
    <property type="protein sequence ID" value="MBP2397846.1"/>
    <property type="molecule type" value="Genomic_DNA"/>
</dbReference>
<evidence type="ECO:0000259" key="1">
    <source>
        <dbReference type="Pfam" id="PF09983"/>
    </source>
</evidence>
<reference evidence="3 4" key="1">
    <citation type="submission" date="2021-03" db="EMBL/GenBank/DDBJ databases">
        <title>Sequencing the genomes of 1000 actinobacteria strains.</title>
        <authorList>
            <person name="Klenk H.-P."/>
        </authorList>
    </citation>
    <scope>NUCLEOTIDE SEQUENCE [LARGE SCALE GENOMIC DNA]</scope>
    <source>
        <strain evidence="3 4">DSM 20168</strain>
    </source>
</reference>
<organism evidence="3 4">
    <name type="scientific">Glutamicibacter protophormiae</name>
    <name type="common">Brevibacterium protophormiae</name>
    <dbReference type="NCBI Taxonomy" id="37930"/>
    <lineage>
        <taxon>Bacteria</taxon>
        <taxon>Bacillati</taxon>
        <taxon>Actinomycetota</taxon>
        <taxon>Actinomycetes</taxon>
        <taxon>Micrococcales</taxon>
        <taxon>Micrococcaceae</taxon>
        <taxon>Glutamicibacter</taxon>
    </lineage>
</organism>
<evidence type="ECO:0000259" key="2">
    <source>
        <dbReference type="Pfam" id="PF11795"/>
    </source>
</evidence>
<dbReference type="Proteomes" id="UP001195422">
    <property type="component" value="Unassembled WGS sequence"/>
</dbReference>
<name>A0ABS4XMV1_GLUPR</name>
<dbReference type="Pfam" id="PF09983">
    <property type="entry name" value="JetD_C"/>
    <property type="match status" value="1"/>
</dbReference>
<evidence type="ECO:0000313" key="4">
    <source>
        <dbReference type="Proteomes" id="UP001195422"/>
    </source>
</evidence>
<evidence type="ECO:0000313" key="3">
    <source>
        <dbReference type="EMBL" id="MBP2397846.1"/>
    </source>
</evidence>
<feature type="domain" description="DUF3322" evidence="2">
    <location>
        <begin position="5"/>
        <end position="192"/>
    </location>
</feature>
<keyword evidence="4" id="KW-1185">Reference proteome</keyword>
<dbReference type="InterPro" id="IPR014544">
    <property type="entry name" value="UCP028408"/>
</dbReference>
<dbReference type="Pfam" id="PF11795">
    <property type="entry name" value="DUF3322"/>
    <property type="match status" value="1"/>
</dbReference>
<dbReference type="InterPro" id="IPR024534">
    <property type="entry name" value="JetD_C"/>
</dbReference>
<protein>
    <recommendedName>
        <fullName evidence="5">DUF3322 and DUF2220 domain-containing protein</fullName>
    </recommendedName>
</protein>
<dbReference type="RefSeq" id="WP_188948001.1">
    <property type="nucleotide sequence ID" value="NZ_BMPH01000005.1"/>
</dbReference>
<feature type="domain" description="Wadjet protein JetD C-terminal" evidence="1">
    <location>
        <begin position="203"/>
        <end position="375"/>
    </location>
</feature>
<accession>A0ABS4XMV1</accession>
<evidence type="ECO:0008006" key="5">
    <source>
        <dbReference type="Google" id="ProtNLM"/>
    </source>
</evidence>
<sequence length="398" mass="43817">MIGVADARERLATLYRRKLAAWSVCPFDASSPVALGLKPPTDRKTTADMPAVAGWLKQWSAVAVDGLRIDWEQRRWPNSGTQSIPVRLAATSPEALARFLNRGREWELYRMRALRLQSLAPQDSEAREDFDRALARIIGKAAALPQQDFERVFHVLSWLAAHPDSGLYPRQLPVEGIDSKWLERHADIVRTLHVATGGDPGLGLLSPAKLYRVRFLDPRLAPAGMGELMASQDTLSRIDLAARTVLIVENLQTLLSLPELPGVVALHGGGYDVRWCAPIPWVADAAVLYWGDLDLDGLAILASLRSVRPDARSVMMDPATLQRFAQLAVPHDKGLTRAAPTGLLPTEVEAYELLRTQGGLRLEQERIPWDYALTALGTALARSNNHLAGRPDGAEPEE</sequence>
<dbReference type="InterPro" id="IPR024537">
    <property type="entry name" value="DUF3322"/>
</dbReference>